<dbReference type="OrthoDB" id="9788101at2"/>
<gene>
    <name evidence="2" type="ORF">SAE01_01280</name>
</gene>
<organism evidence="2 3">
    <name type="scientific">Segetibacter aerophilus</name>
    <dbReference type="NCBI Taxonomy" id="670293"/>
    <lineage>
        <taxon>Bacteria</taxon>
        <taxon>Pseudomonadati</taxon>
        <taxon>Bacteroidota</taxon>
        <taxon>Chitinophagia</taxon>
        <taxon>Chitinophagales</taxon>
        <taxon>Chitinophagaceae</taxon>
        <taxon>Segetibacter</taxon>
    </lineage>
</organism>
<dbReference type="SUPFAM" id="SSF53448">
    <property type="entry name" value="Nucleotide-diphospho-sugar transferases"/>
    <property type="match status" value="1"/>
</dbReference>
<evidence type="ECO:0000313" key="3">
    <source>
        <dbReference type="Proteomes" id="UP000321513"/>
    </source>
</evidence>
<comment type="caution">
    <text evidence="2">The sequence shown here is derived from an EMBL/GenBank/DDBJ whole genome shotgun (WGS) entry which is preliminary data.</text>
</comment>
<dbReference type="Gene3D" id="3.90.550.10">
    <property type="entry name" value="Spore Coat Polysaccharide Biosynthesis Protein SpsA, Chain A"/>
    <property type="match status" value="1"/>
</dbReference>
<dbReference type="Proteomes" id="UP000321513">
    <property type="component" value="Unassembled WGS sequence"/>
</dbReference>
<dbReference type="GO" id="GO:0016758">
    <property type="term" value="F:hexosyltransferase activity"/>
    <property type="evidence" value="ECO:0007669"/>
    <property type="project" value="UniProtKB-ARBA"/>
</dbReference>
<accession>A0A512B6P0</accession>
<feature type="domain" description="Glycosyltransferase 2-like" evidence="1">
    <location>
        <begin position="4"/>
        <end position="138"/>
    </location>
</feature>
<dbReference type="InterPro" id="IPR001173">
    <property type="entry name" value="Glyco_trans_2-like"/>
</dbReference>
<sequence>MKVSIITATHNSERTIKDTISSVKQQTHKDVEHIIIDGASTDKTVNLLDLYGHQGPKISEVDRGIYDAMNKGVSMAGGEIIGILNSDDFYSDRHVIDKVVKVFAMTGCDAVYGDLEFVDNKQTNKVVRKWVAGSYSKDSFLKGWMPPHPTVFIRKEVYEKYGLFNLKFKSSSDYELLLRLMFVKNIKVQYIPTVLVQMRTGGQSNKSLGNRLAAHKEDYMAWLSNGISPRWYTLAMKPLSKIKQFKLAERKSFADHLILNNLLQGQASSDSF</sequence>
<keyword evidence="2" id="KW-0808">Transferase</keyword>
<dbReference type="InterPro" id="IPR029044">
    <property type="entry name" value="Nucleotide-diphossugar_trans"/>
</dbReference>
<dbReference type="RefSeq" id="WP_147201595.1">
    <property type="nucleotide sequence ID" value="NZ_BJYT01000001.1"/>
</dbReference>
<dbReference type="PANTHER" id="PTHR22916">
    <property type="entry name" value="GLYCOSYLTRANSFERASE"/>
    <property type="match status" value="1"/>
</dbReference>
<dbReference type="AlphaFoldDB" id="A0A512B6P0"/>
<dbReference type="Pfam" id="PF00535">
    <property type="entry name" value="Glycos_transf_2"/>
    <property type="match status" value="1"/>
</dbReference>
<protein>
    <submittedName>
        <fullName evidence="2">Glycosyl transferase</fullName>
    </submittedName>
</protein>
<dbReference type="EMBL" id="BJYT01000001">
    <property type="protein sequence ID" value="GEO07632.1"/>
    <property type="molecule type" value="Genomic_DNA"/>
</dbReference>
<keyword evidence="3" id="KW-1185">Reference proteome</keyword>
<dbReference type="CDD" id="cd06433">
    <property type="entry name" value="GT_2_WfgS_like"/>
    <property type="match status" value="1"/>
</dbReference>
<evidence type="ECO:0000259" key="1">
    <source>
        <dbReference type="Pfam" id="PF00535"/>
    </source>
</evidence>
<proteinExistence type="predicted"/>
<dbReference type="PANTHER" id="PTHR22916:SF3">
    <property type="entry name" value="UDP-GLCNAC:BETAGAL BETA-1,3-N-ACETYLGLUCOSAMINYLTRANSFERASE-LIKE PROTEIN 1"/>
    <property type="match status" value="1"/>
</dbReference>
<evidence type="ECO:0000313" key="2">
    <source>
        <dbReference type="EMBL" id="GEO07632.1"/>
    </source>
</evidence>
<reference evidence="2 3" key="1">
    <citation type="submission" date="2019-07" db="EMBL/GenBank/DDBJ databases">
        <title>Whole genome shotgun sequence of Segetibacter aerophilus NBRC 106135.</title>
        <authorList>
            <person name="Hosoyama A."/>
            <person name="Uohara A."/>
            <person name="Ohji S."/>
            <person name="Ichikawa N."/>
        </authorList>
    </citation>
    <scope>NUCLEOTIDE SEQUENCE [LARGE SCALE GENOMIC DNA]</scope>
    <source>
        <strain evidence="2 3">NBRC 106135</strain>
    </source>
</reference>
<name>A0A512B6P0_9BACT</name>